<dbReference type="PANTHER" id="PTHR32322">
    <property type="entry name" value="INNER MEMBRANE TRANSPORTER"/>
    <property type="match status" value="1"/>
</dbReference>
<sequence>MTQSDYLTGLSLAILAATGFACKAIFVKLAYRYGVDATTLVTIRLLLVLPLIAMMRLFRRAQTTPLSWHDRSMVFLLGILGYYLASLFDFIGLETVSASIERLILCLYPTLTVLLSAWWNKTTISRRMWCSMLLTYCGMAIVLAPDLAGARLDLPGMLFVVASTISYALYLTWSPPVIKRIGAMRFAELALTMSAISMFVHYALTRPITLLTTQPLPVWGYGLIMALVATVLPLYALSAAMARIGAGKTALIGSLGPVLTLFMSMGLLDEYLTPLQWGGVCVVLTGIWLVGQRKT</sequence>
<dbReference type="RefSeq" id="WP_188027555.1">
    <property type="nucleotide sequence ID" value="NZ_JACHGR010000010.1"/>
</dbReference>
<evidence type="ECO:0000313" key="8">
    <source>
        <dbReference type="EMBL" id="MBB6056836.1"/>
    </source>
</evidence>
<feature type="transmembrane region" description="Helical" evidence="6">
    <location>
        <begin position="131"/>
        <end position="148"/>
    </location>
</feature>
<dbReference type="Pfam" id="PF00892">
    <property type="entry name" value="EamA"/>
    <property type="match status" value="2"/>
</dbReference>
<dbReference type="SUPFAM" id="SSF103481">
    <property type="entry name" value="Multidrug resistance efflux transporter EmrE"/>
    <property type="match status" value="2"/>
</dbReference>
<feature type="transmembrane region" description="Helical" evidence="6">
    <location>
        <begin position="74"/>
        <end position="93"/>
    </location>
</feature>
<evidence type="ECO:0000256" key="1">
    <source>
        <dbReference type="ARBA" id="ARBA00004651"/>
    </source>
</evidence>
<gene>
    <name evidence="8" type="ORF">HNR75_002783</name>
</gene>
<proteinExistence type="predicted"/>
<reference evidence="8 9" key="1">
    <citation type="submission" date="2020-08" db="EMBL/GenBank/DDBJ databases">
        <title>Genomic Encyclopedia of Type Strains, Phase IV (KMG-IV): sequencing the most valuable type-strain genomes for metagenomic binning, comparative biology and taxonomic classification.</title>
        <authorList>
            <person name="Goeker M."/>
        </authorList>
    </citation>
    <scope>NUCLEOTIDE SEQUENCE [LARGE SCALE GENOMIC DNA]</scope>
    <source>
        <strain evidence="8 9">DSM 22975</strain>
    </source>
</reference>
<feature type="transmembrane region" description="Helical" evidence="6">
    <location>
        <begin position="185"/>
        <end position="204"/>
    </location>
</feature>
<dbReference type="EMBL" id="JACHGR010000010">
    <property type="protein sequence ID" value="MBB6056836.1"/>
    <property type="molecule type" value="Genomic_DNA"/>
</dbReference>
<dbReference type="InterPro" id="IPR000620">
    <property type="entry name" value="EamA_dom"/>
</dbReference>
<evidence type="ECO:0000259" key="7">
    <source>
        <dbReference type="Pfam" id="PF00892"/>
    </source>
</evidence>
<dbReference type="GO" id="GO:0005886">
    <property type="term" value="C:plasma membrane"/>
    <property type="evidence" value="ECO:0007669"/>
    <property type="project" value="UniProtKB-SubCell"/>
</dbReference>
<comment type="subcellular location">
    <subcellularLocation>
        <location evidence="1">Cell membrane</location>
        <topology evidence="1">Multi-pass membrane protein</topology>
    </subcellularLocation>
</comment>
<feature type="transmembrane region" description="Helical" evidence="6">
    <location>
        <begin position="216"/>
        <end position="237"/>
    </location>
</feature>
<evidence type="ECO:0000256" key="5">
    <source>
        <dbReference type="ARBA" id="ARBA00023136"/>
    </source>
</evidence>
<feature type="transmembrane region" description="Helical" evidence="6">
    <location>
        <begin position="249"/>
        <end position="268"/>
    </location>
</feature>
<protein>
    <submittedName>
        <fullName evidence="8">Drug/metabolite transporter (DMT)-like permease</fullName>
    </submittedName>
</protein>
<dbReference type="InterPro" id="IPR037185">
    <property type="entry name" value="EmrE-like"/>
</dbReference>
<accession>A0A841GJH3</accession>
<organism evidence="8 9">
    <name type="scientific">Tolumonas osonensis</name>
    <dbReference type="NCBI Taxonomy" id="675874"/>
    <lineage>
        <taxon>Bacteria</taxon>
        <taxon>Pseudomonadati</taxon>
        <taxon>Pseudomonadota</taxon>
        <taxon>Gammaproteobacteria</taxon>
        <taxon>Aeromonadales</taxon>
        <taxon>Aeromonadaceae</taxon>
        <taxon>Tolumonas</taxon>
    </lineage>
</organism>
<keyword evidence="9" id="KW-1185">Reference proteome</keyword>
<dbReference type="InterPro" id="IPR050638">
    <property type="entry name" value="AA-Vitamin_Transporters"/>
</dbReference>
<evidence type="ECO:0000256" key="4">
    <source>
        <dbReference type="ARBA" id="ARBA00022989"/>
    </source>
</evidence>
<name>A0A841GJH3_9GAMM</name>
<evidence type="ECO:0000256" key="2">
    <source>
        <dbReference type="ARBA" id="ARBA00022475"/>
    </source>
</evidence>
<dbReference type="PANTHER" id="PTHR32322:SF18">
    <property type="entry name" value="S-ADENOSYLMETHIONINE_S-ADENOSYLHOMOCYSTEINE TRANSPORTER"/>
    <property type="match status" value="1"/>
</dbReference>
<feature type="transmembrane region" description="Helical" evidence="6">
    <location>
        <begin position="154"/>
        <end position="173"/>
    </location>
</feature>
<keyword evidence="2" id="KW-1003">Cell membrane</keyword>
<keyword evidence="3 6" id="KW-0812">Transmembrane</keyword>
<dbReference type="AlphaFoldDB" id="A0A841GJH3"/>
<dbReference type="Gene3D" id="1.10.3730.20">
    <property type="match status" value="1"/>
</dbReference>
<evidence type="ECO:0000256" key="3">
    <source>
        <dbReference type="ARBA" id="ARBA00022692"/>
    </source>
</evidence>
<feature type="domain" description="EamA" evidence="7">
    <location>
        <begin position="8"/>
        <end position="143"/>
    </location>
</feature>
<feature type="domain" description="EamA" evidence="7">
    <location>
        <begin position="155"/>
        <end position="290"/>
    </location>
</feature>
<feature type="transmembrane region" description="Helical" evidence="6">
    <location>
        <begin position="99"/>
        <end position="119"/>
    </location>
</feature>
<keyword evidence="5 6" id="KW-0472">Membrane</keyword>
<evidence type="ECO:0000313" key="9">
    <source>
        <dbReference type="Proteomes" id="UP000585721"/>
    </source>
</evidence>
<feature type="transmembrane region" description="Helical" evidence="6">
    <location>
        <begin position="274"/>
        <end position="291"/>
    </location>
</feature>
<keyword evidence="4 6" id="KW-1133">Transmembrane helix</keyword>
<comment type="caution">
    <text evidence="8">The sequence shown here is derived from an EMBL/GenBank/DDBJ whole genome shotgun (WGS) entry which is preliminary data.</text>
</comment>
<evidence type="ECO:0000256" key="6">
    <source>
        <dbReference type="SAM" id="Phobius"/>
    </source>
</evidence>
<dbReference type="Proteomes" id="UP000585721">
    <property type="component" value="Unassembled WGS sequence"/>
</dbReference>
<feature type="transmembrane region" description="Helical" evidence="6">
    <location>
        <begin position="31"/>
        <end position="53"/>
    </location>
</feature>